<dbReference type="AlphaFoldDB" id="A0A7I7XH88"/>
<feature type="domain" description="ANTAR" evidence="3">
    <location>
        <begin position="165"/>
        <end position="226"/>
    </location>
</feature>
<dbReference type="PIRSF" id="PIRSF036625">
    <property type="entry name" value="GAF_ANTAR"/>
    <property type="match status" value="1"/>
</dbReference>
<dbReference type="InterPro" id="IPR029016">
    <property type="entry name" value="GAF-like_dom_sf"/>
</dbReference>
<keyword evidence="5" id="KW-1185">Reference proteome</keyword>
<dbReference type="SUPFAM" id="SSF55781">
    <property type="entry name" value="GAF domain-like"/>
    <property type="match status" value="1"/>
</dbReference>
<dbReference type="EMBL" id="AP022610">
    <property type="protein sequence ID" value="BBZ28566.1"/>
    <property type="molecule type" value="Genomic_DNA"/>
</dbReference>
<keyword evidence="1" id="KW-0805">Transcription regulation</keyword>
<dbReference type="RefSeq" id="WP_163738177.1">
    <property type="nucleotide sequence ID" value="NZ_AP022610.1"/>
</dbReference>
<name>A0A7I7XH88_9MYCO</name>
<dbReference type="Pfam" id="PF03861">
    <property type="entry name" value="ANTAR"/>
    <property type="match status" value="1"/>
</dbReference>
<keyword evidence="2" id="KW-0804">Transcription</keyword>
<sequence length="235" mass="24666">MTQGEQLLASVGALQGVAAADKICSTCVTLLDVHATAISLVSNGANLATLGASSPAARLYDEVQFTVGEGPCLSAVADRAPIVIPDLDDPADTRWALYRPVMLAHDIRAVTAIPVMVAGEGVGAFNVFLDTPGTLTEEALALSRLAADLARLPLLSLLDEHLRAAAADPDTEAWTELHLLARTDIAQATGMVMAQLDVDAEEALVRLRAHAYATSSSPTDIARAIIDRRVRLTPP</sequence>
<dbReference type="InterPro" id="IPR005561">
    <property type="entry name" value="ANTAR"/>
</dbReference>
<organism evidence="4 5">
    <name type="scientific">Mycolicibacterium madagascariense</name>
    <dbReference type="NCBI Taxonomy" id="212765"/>
    <lineage>
        <taxon>Bacteria</taxon>
        <taxon>Bacillati</taxon>
        <taxon>Actinomycetota</taxon>
        <taxon>Actinomycetes</taxon>
        <taxon>Mycobacteriales</taxon>
        <taxon>Mycobacteriaceae</taxon>
        <taxon>Mycolicibacterium</taxon>
    </lineage>
</organism>
<protein>
    <submittedName>
        <fullName evidence="4">GAF domain-containing protein</fullName>
    </submittedName>
</protein>
<evidence type="ECO:0000259" key="3">
    <source>
        <dbReference type="PROSITE" id="PS50921"/>
    </source>
</evidence>
<reference evidence="4 5" key="1">
    <citation type="journal article" date="2019" name="Emerg. Microbes Infect.">
        <title>Comprehensive subspecies identification of 175 nontuberculous mycobacteria species based on 7547 genomic profiles.</title>
        <authorList>
            <person name="Matsumoto Y."/>
            <person name="Kinjo T."/>
            <person name="Motooka D."/>
            <person name="Nabeya D."/>
            <person name="Jung N."/>
            <person name="Uechi K."/>
            <person name="Horii T."/>
            <person name="Iida T."/>
            <person name="Fujita J."/>
            <person name="Nakamura S."/>
        </authorList>
    </citation>
    <scope>NUCLEOTIDE SEQUENCE [LARGE SCALE GENOMIC DNA]</scope>
    <source>
        <strain evidence="4 5">JCM 13574</strain>
    </source>
</reference>
<evidence type="ECO:0000256" key="1">
    <source>
        <dbReference type="ARBA" id="ARBA00023015"/>
    </source>
</evidence>
<dbReference type="Proteomes" id="UP000466517">
    <property type="component" value="Chromosome"/>
</dbReference>
<gene>
    <name evidence="4" type="ORF">MMAD_28610</name>
</gene>
<dbReference type="Pfam" id="PF13185">
    <property type="entry name" value="GAF_2"/>
    <property type="match status" value="1"/>
</dbReference>
<evidence type="ECO:0000313" key="4">
    <source>
        <dbReference type="EMBL" id="BBZ28566.1"/>
    </source>
</evidence>
<dbReference type="Gene3D" id="3.30.450.40">
    <property type="match status" value="1"/>
</dbReference>
<evidence type="ECO:0000256" key="2">
    <source>
        <dbReference type="ARBA" id="ARBA00023163"/>
    </source>
</evidence>
<dbReference type="GO" id="GO:0003723">
    <property type="term" value="F:RNA binding"/>
    <property type="evidence" value="ECO:0007669"/>
    <property type="project" value="InterPro"/>
</dbReference>
<dbReference type="InterPro" id="IPR003018">
    <property type="entry name" value="GAF"/>
</dbReference>
<dbReference type="InterPro" id="IPR012074">
    <property type="entry name" value="GAF_ANTAR"/>
</dbReference>
<dbReference type="InterPro" id="IPR036388">
    <property type="entry name" value="WH-like_DNA-bd_sf"/>
</dbReference>
<accession>A0A7I7XH88</accession>
<dbReference type="Gene3D" id="1.10.10.10">
    <property type="entry name" value="Winged helix-like DNA-binding domain superfamily/Winged helix DNA-binding domain"/>
    <property type="match status" value="1"/>
</dbReference>
<proteinExistence type="predicted"/>
<dbReference type="PROSITE" id="PS50921">
    <property type="entry name" value="ANTAR"/>
    <property type="match status" value="1"/>
</dbReference>
<dbReference type="KEGG" id="mmag:MMAD_28610"/>
<dbReference type="SMART" id="SM01012">
    <property type="entry name" value="ANTAR"/>
    <property type="match status" value="1"/>
</dbReference>
<evidence type="ECO:0000313" key="5">
    <source>
        <dbReference type="Proteomes" id="UP000466517"/>
    </source>
</evidence>